<gene>
    <name evidence="1" type="ORF">BJG266_LOCUS19034</name>
    <name evidence="2" type="ORF">QVE165_LOCUS21681</name>
</gene>
<dbReference type="Proteomes" id="UP000663832">
    <property type="component" value="Unassembled WGS sequence"/>
</dbReference>
<dbReference type="OrthoDB" id="428346at2759"/>
<evidence type="ECO:0000313" key="1">
    <source>
        <dbReference type="EMBL" id="CAF1058650.1"/>
    </source>
</evidence>
<dbReference type="Gene3D" id="3.40.50.11350">
    <property type="match status" value="1"/>
</dbReference>
<keyword evidence="3" id="KW-1185">Reference proteome</keyword>
<accession>A0A814QYF3</accession>
<dbReference type="AlphaFoldDB" id="A0A814QYF3"/>
<organism evidence="2 3">
    <name type="scientific">Adineta steineri</name>
    <dbReference type="NCBI Taxonomy" id="433720"/>
    <lineage>
        <taxon>Eukaryota</taxon>
        <taxon>Metazoa</taxon>
        <taxon>Spiralia</taxon>
        <taxon>Gnathifera</taxon>
        <taxon>Rotifera</taxon>
        <taxon>Eurotatoria</taxon>
        <taxon>Bdelloidea</taxon>
        <taxon>Adinetida</taxon>
        <taxon>Adinetidae</taxon>
        <taxon>Adineta</taxon>
    </lineage>
</organism>
<evidence type="ECO:0000313" key="3">
    <source>
        <dbReference type="Proteomes" id="UP000663832"/>
    </source>
</evidence>
<dbReference type="Proteomes" id="UP000663877">
    <property type="component" value="Unassembled WGS sequence"/>
</dbReference>
<dbReference type="EMBL" id="CAJNOI010000100">
    <property type="protein sequence ID" value="CAF1058650.1"/>
    <property type="molecule type" value="Genomic_DNA"/>
</dbReference>
<comment type="caution">
    <text evidence="2">The sequence shown here is derived from an EMBL/GenBank/DDBJ whole genome shotgun (WGS) entry which is preliminary data.</text>
</comment>
<protein>
    <submittedName>
        <fullName evidence="2">Uncharacterized protein</fullName>
    </submittedName>
</protein>
<proteinExistence type="predicted"/>
<name>A0A814QYF3_9BILA</name>
<sequence length="331" mass="37725">MLLNLTEFITNSTAGKAMIYSCKSYCGGWGDRLRGITSVYILALLTHRRFMIDMNYPCQIAQALEPNLVNWTYVQHTSQKNLTRLSVNTMPPWATAARTIMGNTVKSKDFVKHWSGYDEVWISTNLDYITPALHNPYLSTRTRNLLGLLPLREAKMKTLFALLFEFLFKPTLPVQIRVNSILAASHHRHLICLHIRIGKNPTNPLDTASATRGHTTQDMLKFLDMYLLNYSSPFFFVTSDSGQAISDVLHHFPNSSMTIAGPILHIDHFDRKTTTISDGFIKAIADFYVLGECQTSLLSISGFSLWANRRRLKPNENLYYYFDKTKTVQKG</sequence>
<dbReference type="EMBL" id="CAJNOM010000140">
    <property type="protein sequence ID" value="CAF1126308.1"/>
    <property type="molecule type" value="Genomic_DNA"/>
</dbReference>
<reference evidence="2" key="1">
    <citation type="submission" date="2021-02" db="EMBL/GenBank/DDBJ databases">
        <authorList>
            <person name="Nowell W R."/>
        </authorList>
    </citation>
    <scope>NUCLEOTIDE SEQUENCE</scope>
</reference>
<evidence type="ECO:0000313" key="2">
    <source>
        <dbReference type="EMBL" id="CAF1126308.1"/>
    </source>
</evidence>